<feature type="transmembrane region" description="Helical" evidence="9">
    <location>
        <begin position="84"/>
        <end position="101"/>
    </location>
</feature>
<accession>A0A9P5SKT0</accession>
<gene>
    <name evidence="10" type="ORF">BG006_005454</name>
</gene>
<reference evidence="10" key="1">
    <citation type="journal article" date="2020" name="Fungal Divers.">
        <title>Resolving the Mortierellaceae phylogeny through synthesis of multi-gene phylogenetics and phylogenomics.</title>
        <authorList>
            <person name="Vandepol N."/>
            <person name="Liber J."/>
            <person name="Desiro A."/>
            <person name="Na H."/>
            <person name="Kennedy M."/>
            <person name="Barry K."/>
            <person name="Grigoriev I.V."/>
            <person name="Miller A.N."/>
            <person name="O'Donnell K."/>
            <person name="Stajich J.E."/>
            <person name="Bonito G."/>
        </authorList>
    </citation>
    <scope>NUCLEOTIDE SEQUENCE</scope>
    <source>
        <strain evidence="10">NVP1</strain>
    </source>
</reference>
<evidence type="ECO:0000256" key="9">
    <source>
        <dbReference type="SAM" id="Phobius"/>
    </source>
</evidence>
<comment type="similarity">
    <text evidence="2">Belongs to the oligopeptide OPT transporter family.</text>
</comment>
<keyword evidence="3" id="KW-0813">Transport</keyword>
<dbReference type="Proteomes" id="UP000696485">
    <property type="component" value="Unassembled WGS sequence"/>
</dbReference>
<keyword evidence="7 9" id="KW-1133">Transmembrane helix</keyword>
<evidence type="ECO:0000256" key="1">
    <source>
        <dbReference type="ARBA" id="ARBA00004141"/>
    </source>
</evidence>
<keyword evidence="5" id="KW-0571">Peptide transport</keyword>
<feature type="non-terminal residue" evidence="10">
    <location>
        <position position="1"/>
    </location>
</feature>
<evidence type="ECO:0000256" key="7">
    <source>
        <dbReference type="ARBA" id="ARBA00022989"/>
    </source>
</evidence>
<sequence>MDKEEVSLDKFDPEKIERHDVEGHLELNEEDDSPIEEVRVTVPNTDDPSIPCNTFRMWFLGLLFTAIISFVNQFFYLRQTQISIGYSVVALVSLPLGHFMAKVLPTRDFSIGGRSFSLNPGPFSIKEHVLIGTMTAANTGTAYAVDIVILQKLFYNDEKPFIAGLLLVLTTQITGFALAGALRKFLVRPAHMIWPTTLVYASLFRSLHHTTETSEDEGRMTRMKYFLMITLGSFIWYWFPGYIMPTVGVLSWICWIDPNNVVLSQLTGSDGLGIGTIALDWSAAAYYVAPLVTPWFAQVNIIIGFVLVAWVMVPWAYYTDLWHSKNYPILSAKLFLENGSAYDKDQILTNSIFDQKKYLEYGPMRMDSFFALTY</sequence>
<dbReference type="InterPro" id="IPR004648">
    <property type="entry name" value="Oligpept_transpt"/>
</dbReference>
<dbReference type="GO" id="GO:0035673">
    <property type="term" value="F:oligopeptide transmembrane transporter activity"/>
    <property type="evidence" value="ECO:0007669"/>
    <property type="project" value="InterPro"/>
</dbReference>
<evidence type="ECO:0000256" key="2">
    <source>
        <dbReference type="ARBA" id="ARBA00008807"/>
    </source>
</evidence>
<comment type="caution">
    <text evidence="10">The sequence shown here is derived from an EMBL/GenBank/DDBJ whole genome shotgun (WGS) entry which is preliminary data.</text>
</comment>
<evidence type="ECO:0000256" key="4">
    <source>
        <dbReference type="ARBA" id="ARBA00022692"/>
    </source>
</evidence>
<dbReference type="AlphaFoldDB" id="A0A9P5SKT0"/>
<dbReference type="InterPro" id="IPR004813">
    <property type="entry name" value="OPT"/>
</dbReference>
<keyword evidence="8 9" id="KW-0472">Membrane</keyword>
<feature type="transmembrane region" description="Helical" evidence="9">
    <location>
        <begin position="295"/>
        <end position="318"/>
    </location>
</feature>
<comment type="subcellular location">
    <subcellularLocation>
        <location evidence="1">Membrane</location>
        <topology evidence="1">Multi-pass membrane protein</topology>
    </subcellularLocation>
</comment>
<dbReference type="EMBL" id="JAAAUY010000307">
    <property type="protein sequence ID" value="KAF9331675.1"/>
    <property type="molecule type" value="Genomic_DNA"/>
</dbReference>
<evidence type="ECO:0000256" key="3">
    <source>
        <dbReference type="ARBA" id="ARBA00022448"/>
    </source>
</evidence>
<dbReference type="PANTHER" id="PTHR22601">
    <property type="entry name" value="ISP4 LIKE PROTEIN"/>
    <property type="match status" value="1"/>
</dbReference>
<dbReference type="GO" id="GO:0015031">
    <property type="term" value="P:protein transport"/>
    <property type="evidence" value="ECO:0007669"/>
    <property type="project" value="UniProtKB-KW"/>
</dbReference>
<keyword evidence="11" id="KW-1185">Reference proteome</keyword>
<evidence type="ECO:0000256" key="6">
    <source>
        <dbReference type="ARBA" id="ARBA00022927"/>
    </source>
</evidence>
<organism evidence="10 11">
    <name type="scientific">Podila minutissima</name>
    <dbReference type="NCBI Taxonomy" id="64525"/>
    <lineage>
        <taxon>Eukaryota</taxon>
        <taxon>Fungi</taxon>
        <taxon>Fungi incertae sedis</taxon>
        <taxon>Mucoromycota</taxon>
        <taxon>Mortierellomycotina</taxon>
        <taxon>Mortierellomycetes</taxon>
        <taxon>Mortierellales</taxon>
        <taxon>Mortierellaceae</taxon>
        <taxon>Podila</taxon>
    </lineage>
</organism>
<evidence type="ECO:0000256" key="8">
    <source>
        <dbReference type="ARBA" id="ARBA00023136"/>
    </source>
</evidence>
<proteinExistence type="inferred from homology"/>
<evidence type="ECO:0000313" key="11">
    <source>
        <dbReference type="Proteomes" id="UP000696485"/>
    </source>
</evidence>
<feature type="transmembrane region" description="Helical" evidence="9">
    <location>
        <begin position="57"/>
        <end position="77"/>
    </location>
</feature>
<dbReference type="NCBIfam" id="TIGR00728">
    <property type="entry name" value="OPT_sfam"/>
    <property type="match status" value="1"/>
</dbReference>
<name>A0A9P5SKT0_9FUNG</name>
<dbReference type="GO" id="GO:0016020">
    <property type="term" value="C:membrane"/>
    <property type="evidence" value="ECO:0007669"/>
    <property type="project" value="UniProtKB-SubCell"/>
</dbReference>
<feature type="transmembrane region" description="Helical" evidence="9">
    <location>
        <begin position="161"/>
        <end position="182"/>
    </location>
</feature>
<evidence type="ECO:0000256" key="5">
    <source>
        <dbReference type="ARBA" id="ARBA00022856"/>
    </source>
</evidence>
<evidence type="ECO:0000313" key="10">
    <source>
        <dbReference type="EMBL" id="KAF9331675.1"/>
    </source>
</evidence>
<protein>
    <submittedName>
        <fullName evidence="10">Uncharacterized protein</fullName>
    </submittedName>
</protein>
<keyword evidence="4 9" id="KW-0812">Transmembrane</keyword>
<dbReference type="Pfam" id="PF03169">
    <property type="entry name" value="OPT"/>
    <property type="match status" value="1"/>
</dbReference>
<keyword evidence="6" id="KW-0653">Protein transport</keyword>